<protein>
    <submittedName>
        <fullName evidence="1">Uncharacterized protein</fullName>
    </submittedName>
</protein>
<gene>
    <name evidence="1" type="ORF">CDG60_08680</name>
    <name evidence="2" type="ORF">QR674_04945</name>
</gene>
<evidence type="ECO:0000313" key="3">
    <source>
        <dbReference type="Proteomes" id="UP000263753"/>
    </source>
</evidence>
<reference evidence="1" key="2">
    <citation type="journal article" date="2019" name="J. Microbiol.">
        <title>Acinetobacter chinensis, a novel Acinetobacter species, carrying blaNDM-1, recovered from hospital sewage.</title>
        <authorList>
            <person name="Hu Y."/>
            <person name="Feng Y."/>
            <person name="Qin J."/>
            <person name="Zhang X."/>
            <person name="Zong Z."/>
        </authorList>
    </citation>
    <scope>NUCLEOTIDE SEQUENCE</scope>
    <source>
        <strain evidence="1">WCHAc010005</strain>
    </source>
</reference>
<evidence type="ECO:0000313" key="1">
    <source>
        <dbReference type="EMBL" id="AXY56637.1"/>
    </source>
</evidence>
<dbReference type="EMBL" id="CP032134">
    <property type="protein sequence ID" value="AXY56637.1"/>
    <property type="molecule type" value="Genomic_DNA"/>
</dbReference>
<reference evidence="2 4" key="3">
    <citation type="submission" date="2023-06" db="EMBL/GenBank/DDBJ databases">
        <title>Genomic Analysis of Acinetobacter Strains Recovered from South Australian Aquatic Samples provides Insights into the Circulation of Antibiotic Resistance determinants in the Environment.</title>
        <authorList>
            <person name="Tobin L."/>
            <person name="Jarocki V.M."/>
            <person name="Kenyon J."/>
            <person name="Drigo B."/>
            <person name="Donner E."/>
            <person name="Djordjevic S.P."/>
            <person name="Hamidian M."/>
        </authorList>
    </citation>
    <scope>NUCLEOTIDE SEQUENCE [LARGE SCALE GENOMIC DNA]</scope>
    <source>
        <strain evidence="2 4">SAAc652</strain>
    </source>
</reference>
<dbReference type="EMBL" id="JASVDY010000001">
    <property type="protein sequence ID" value="MDV2468324.1"/>
    <property type="molecule type" value="Genomic_DNA"/>
</dbReference>
<proteinExistence type="predicted"/>
<dbReference type="AlphaFoldDB" id="A0A3B7LYD0"/>
<dbReference type="Proteomes" id="UP001278188">
    <property type="component" value="Unassembled WGS sequence"/>
</dbReference>
<sequence>MPVITVRELFEVAVENGNKVITFEAGEHDVDERVAEVAVNQLKVATLKAKGKQNESVSNAGTGKTTP</sequence>
<accession>A0A3B7LYD0</accession>
<dbReference type="RefSeq" id="WP_087514340.1">
    <property type="nucleotide sequence ID" value="NZ_CP032134.1"/>
</dbReference>
<dbReference type="Proteomes" id="UP000263753">
    <property type="component" value="Chromosome"/>
</dbReference>
<evidence type="ECO:0000313" key="2">
    <source>
        <dbReference type="EMBL" id="MDV2468324.1"/>
    </source>
</evidence>
<name>A0A3B7LYD0_9GAMM</name>
<organism evidence="1 3">
    <name type="scientific">Acinetobacter chinensis</name>
    <dbReference type="NCBI Taxonomy" id="2004650"/>
    <lineage>
        <taxon>Bacteria</taxon>
        <taxon>Pseudomonadati</taxon>
        <taxon>Pseudomonadota</taxon>
        <taxon>Gammaproteobacteria</taxon>
        <taxon>Moraxellales</taxon>
        <taxon>Moraxellaceae</taxon>
        <taxon>Acinetobacter</taxon>
    </lineage>
</organism>
<keyword evidence="4" id="KW-1185">Reference proteome</keyword>
<reference evidence="3" key="1">
    <citation type="submission" date="2018-09" db="EMBL/GenBank/DDBJ databases">
        <title>The complete genome of Acinetobacter sp. strain WCHAc010005.</title>
        <authorList>
            <person name="Hu Y."/>
            <person name="Long H."/>
            <person name="Feng Y."/>
            <person name="Zong Z."/>
        </authorList>
    </citation>
    <scope>NUCLEOTIDE SEQUENCE [LARGE SCALE GENOMIC DNA]</scope>
    <source>
        <strain evidence="3">WCHAc010005</strain>
    </source>
</reference>
<dbReference type="KEGG" id="achi:CDG60_08680"/>
<evidence type="ECO:0000313" key="4">
    <source>
        <dbReference type="Proteomes" id="UP001278188"/>
    </source>
</evidence>